<organism evidence="2 3">
    <name type="scientific">Boletus edulis BED1</name>
    <dbReference type="NCBI Taxonomy" id="1328754"/>
    <lineage>
        <taxon>Eukaryota</taxon>
        <taxon>Fungi</taxon>
        <taxon>Dikarya</taxon>
        <taxon>Basidiomycota</taxon>
        <taxon>Agaricomycotina</taxon>
        <taxon>Agaricomycetes</taxon>
        <taxon>Agaricomycetidae</taxon>
        <taxon>Boletales</taxon>
        <taxon>Boletineae</taxon>
        <taxon>Boletaceae</taxon>
        <taxon>Boletoideae</taxon>
        <taxon>Boletus</taxon>
    </lineage>
</organism>
<reference evidence="2" key="2">
    <citation type="journal article" date="2020" name="Nat. Commun.">
        <title>Large-scale genome sequencing of mycorrhizal fungi provides insights into the early evolution of symbiotic traits.</title>
        <authorList>
            <person name="Miyauchi S."/>
            <person name="Kiss E."/>
            <person name="Kuo A."/>
            <person name="Drula E."/>
            <person name="Kohler A."/>
            <person name="Sanchez-Garcia M."/>
            <person name="Morin E."/>
            <person name="Andreopoulos B."/>
            <person name="Barry K.W."/>
            <person name="Bonito G."/>
            <person name="Buee M."/>
            <person name="Carver A."/>
            <person name="Chen C."/>
            <person name="Cichocki N."/>
            <person name="Clum A."/>
            <person name="Culley D."/>
            <person name="Crous P.W."/>
            <person name="Fauchery L."/>
            <person name="Girlanda M."/>
            <person name="Hayes R.D."/>
            <person name="Keri Z."/>
            <person name="LaButti K."/>
            <person name="Lipzen A."/>
            <person name="Lombard V."/>
            <person name="Magnuson J."/>
            <person name="Maillard F."/>
            <person name="Murat C."/>
            <person name="Nolan M."/>
            <person name="Ohm R.A."/>
            <person name="Pangilinan J."/>
            <person name="Pereira M.F."/>
            <person name="Perotto S."/>
            <person name="Peter M."/>
            <person name="Pfister S."/>
            <person name="Riley R."/>
            <person name="Sitrit Y."/>
            <person name="Stielow J.B."/>
            <person name="Szollosi G."/>
            <person name="Zifcakova L."/>
            <person name="Stursova M."/>
            <person name="Spatafora J.W."/>
            <person name="Tedersoo L."/>
            <person name="Vaario L.M."/>
            <person name="Yamada A."/>
            <person name="Yan M."/>
            <person name="Wang P."/>
            <person name="Xu J."/>
            <person name="Bruns T."/>
            <person name="Baldrian P."/>
            <person name="Vilgalys R."/>
            <person name="Dunand C."/>
            <person name="Henrissat B."/>
            <person name="Grigoriev I.V."/>
            <person name="Hibbett D."/>
            <person name="Nagy L.G."/>
            <person name="Martin F.M."/>
        </authorList>
    </citation>
    <scope>NUCLEOTIDE SEQUENCE</scope>
    <source>
        <strain evidence="2">BED1</strain>
    </source>
</reference>
<evidence type="ECO:0000313" key="2">
    <source>
        <dbReference type="EMBL" id="KAF8447451.1"/>
    </source>
</evidence>
<keyword evidence="1" id="KW-1133">Transmembrane helix</keyword>
<dbReference type="Proteomes" id="UP001194468">
    <property type="component" value="Unassembled WGS sequence"/>
</dbReference>
<dbReference type="AlphaFoldDB" id="A0AAD4C3B0"/>
<protein>
    <submittedName>
        <fullName evidence="2">Uncharacterized protein</fullName>
    </submittedName>
</protein>
<comment type="caution">
    <text evidence="2">The sequence shown here is derived from an EMBL/GenBank/DDBJ whole genome shotgun (WGS) entry which is preliminary data.</text>
</comment>
<sequence length="211" mass="22949">TLLKSAVFRGPTLKEYLKVIRKDVITVWNFNDLDQCLMDDNIIGAVLCIDNLGNPTEVSSNTASFASLLASGVELLRGLLGPGDILLSAAGPIAGMTASVVQTTYAAYGEAKMDVKILMAYIVDLVCVMQVVFLLTSGGRITITAETVALALRAYERPSKMVHLMVDAFDGIGRDHVLNKVEELIWRYSIADREVEELRRKIGQVLPSSSS</sequence>
<name>A0AAD4C3B0_BOLED</name>
<reference evidence="2" key="1">
    <citation type="submission" date="2019-10" db="EMBL/GenBank/DDBJ databases">
        <authorList>
            <consortium name="DOE Joint Genome Institute"/>
            <person name="Kuo A."/>
            <person name="Miyauchi S."/>
            <person name="Kiss E."/>
            <person name="Drula E."/>
            <person name="Kohler A."/>
            <person name="Sanchez-Garcia M."/>
            <person name="Andreopoulos B."/>
            <person name="Barry K.W."/>
            <person name="Bonito G."/>
            <person name="Buee M."/>
            <person name="Carver A."/>
            <person name="Chen C."/>
            <person name="Cichocki N."/>
            <person name="Clum A."/>
            <person name="Culley D."/>
            <person name="Crous P.W."/>
            <person name="Fauchery L."/>
            <person name="Girlanda M."/>
            <person name="Hayes R."/>
            <person name="Keri Z."/>
            <person name="LaButti K."/>
            <person name="Lipzen A."/>
            <person name="Lombard V."/>
            <person name="Magnuson J."/>
            <person name="Maillard F."/>
            <person name="Morin E."/>
            <person name="Murat C."/>
            <person name="Nolan M."/>
            <person name="Ohm R."/>
            <person name="Pangilinan J."/>
            <person name="Pereira M."/>
            <person name="Perotto S."/>
            <person name="Peter M."/>
            <person name="Riley R."/>
            <person name="Sitrit Y."/>
            <person name="Stielow B."/>
            <person name="Szollosi G."/>
            <person name="Zifcakova L."/>
            <person name="Stursova M."/>
            <person name="Spatafora J.W."/>
            <person name="Tedersoo L."/>
            <person name="Vaario L.-M."/>
            <person name="Yamada A."/>
            <person name="Yan M."/>
            <person name="Wang P."/>
            <person name="Xu J."/>
            <person name="Bruns T."/>
            <person name="Baldrian P."/>
            <person name="Vilgalys R."/>
            <person name="Henrissat B."/>
            <person name="Grigoriev I.V."/>
            <person name="Hibbett D."/>
            <person name="Nagy L.G."/>
            <person name="Martin F.M."/>
        </authorList>
    </citation>
    <scope>NUCLEOTIDE SEQUENCE</scope>
    <source>
        <strain evidence="2">BED1</strain>
    </source>
</reference>
<keyword evidence="3" id="KW-1185">Reference proteome</keyword>
<proteinExistence type="predicted"/>
<accession>A0AAD4C3B0</accession>
<feature type="transmembrane region" description="Helical" evidence="1">
    <location>
        <begin position="117"/>
        <end position="135"/>
    </location>
</feature>
<evidence type="ECO:0000313" key="3">
    <source>
        <dbReference type="Proteomes" id="UP001194468"/>
    </source>
</evidence>
<gene>
    <name evidence="2" type="ORF">L210DRAFT_3526405</name>
</gene>
<dbReference type="EMBL" id="WHUW01000004">
    <property type="protein sequence ID" value="KAF8447451.1"/>
    <property type="molecule type" value="Genomic_DNA"/>
</dbReference>
<evidence type="ECO:0000256" key="1">
    <source>
        <dbReference type="SAM" id="Phobius"/>
    </source>
</evidence>
<feature type="transmembrane region" description="Helical" evidence="1">
    <location>
        <begin position="85"/>
        <end position="105"/>
    </location>
</feature>
<keyword evidence="1" id="KW-0812">Transmembrane</keyword>
<keyword evidence="1" id="KW-0472">Membrane</keyword>
<feature type="non-terminal residue" evidence="2">
    <location>
        <position position="1"/>
    </location>
</feature>